<name>A0A382IG75_9ZZZZ</name>
<feature type="non-terminal residue" evidence="1">
    <location>
        <position position="1"/>
    </location>
</feature>
<protein>
    <submittedName>
        <fullName evidence="1">Uncharacterized protein</fullName>
    </submittedName>
</protein>
<accession>A0A382IG75</accession>
<organism evidence="1">
    <name type="scientific">marine metagenome</name>
    <dbReference type="NCBI Taxonomy" id="408172"/>
    <lineage>
        <taxon>unclassified sequences</taxon>
        <taxon>metagenomes</taxon>
        <taxon>ecological metagenomes</taxon>
    </lineage>
</organism>
<dbReference type="AlphaFoldDB" id="A0A382IG75"/>
<dbReference type="EMBL" id="UINC01067028">
    <property type="protein sequence ID" value="SVB98309.1"/>
    <property type="molecule type" value="Genomic_DNA"/>
</dbReference>
<proteinExistence type="predicted"/>
<feature type="non-terminal residue" evidence="1">
    <location>
        <position position="25"/>
    </location>
</feature>
<gene>
    <name evidence="1" type="ORF">METZ01_LOCUS251163</name>
</gene>
<reference evidence="1" key="1">
    <citation type="submission" date="2018-05" db="EMBL/GenBank/DDBJ databases">
        <authorList>
            <person name="Lanie J.A."/>
            <person name="Ng W.-L."/>
            <person name="Kazmierczak K.M."/>
            <person name="Andrzejewski T.M."/>
            <person name="Davidsen T.M."/>
            <person name="Wayne K.J."/>
            <person name="Tettelin H."/>
            <person name="Glass J.I."/>
            <person name="Rusch D."/>
            <person name="Podicherti R."/>
            <person name="Tsui H.-C.T."/>
            <person name="Winkler M.E."/>
        </authorList>
    </citation>
    <scope>NUCLEOTIDE SEQUENCE</scope>
</reference>
<evidence type="ECO:0000313" key="1">
    <source>
        <dbReference type="EMBL" id="SVB98309.1"/>
    </source>
</evidence>
<sequence>KWFVYVALVTNSLDDILILVPLVLI</sequence>